<dbReference type="InterPro" id="IPR027417">
    <property type="entry name" value="P-loop_NTPase"/>
</dbReference>
<dbReference type="Pfam" id="PF02687">
    <property type="entry name" value="FtsX"/>
    <property type="match status" value="1"/>
</dbReference>
<evidence type="ECO:0000256" key="6">
    <source>
        <dbReference type="ARBA" id="ARBA00022840"/>
    </source>
</evidence>
<evidence type="ECO:0000259" key="12">
    <source>
        <dbReference type="PROSITE" id="PS50893"/>
    </source>
</evidence>
<evidence type="ECO:0000313" key="13">
    <source>
        <dbReference type="EMBL" id="MST72772.1"/>
    </source>
</evidence>
<evidence type="ECO:0000256" key="4">
    <source>
        <dbReference type="ARBA" id="ARBA00022692"/>
    </source>
</evidence>
<accession>A0A6N7XB44</accession>
<evidence type="ECO:0000256" key="3">
    <source>
        <dbReference type="ARBA" id="ARBA00022475"/>
    </source>
</evidence>
<dbReference type="GO" id="GO:0016887">
    <property type="term" value="F:ATP hydrolysis activity"/>
    <property type="evidence" value="ECO:0007669"/>
    <property type="project" value="InterPro"/>
</dbReference>
<keyword evidence="6 13" id="KW-0067">ATP-binding</keyword>
<feature type="region of interest" description="Disordered" evidence="10">
    <location>
        <begin position="218"/>
        <end position="244"/>
    </location>
</feature>
<dbReference type="GO" id="GO:0005886">
    <property type="term" value="C:plasma membrane"/>
    <property type="evidence" value="ECO:0007669"/>
    <property type="project" value="UniProtKB-SubCell"/>
</dbReference>
<proteinExistence type="inferred from homology"/>
<dbReference type="Gene3D" id="3.40.50.300">
    <property type="entry name" value="P-loop containing nucleotide triphosphate hydrolases"/>
    <property type="match status" value="1"/>
</dbReference>
<dbReference type="InterPro" id="IPR017911">
    <property type="entry name" value="MacB-like_ATP-bd"/>
</dbReference>
<dbReference type="GO" id="GO:0005524">
    <property type="term" value="F:ATP binding"/>
    <property type="evidence" value="ECO:0007669"/>
    <property type="project" value="UniProtKB-KW"/>
</dbReference>
<reference evidence="13 14" key="1">
    <citation type="submission" date="2019-08" db="EMBL/GenBank/DDBJ databases">
        <title>In-depth cultivation of the pig gut microbiome towards novel bacterial diversity and tailored functional studies.</title>
        <authorList>
            <person name="Wylensek D."/>
            <person name="Hitch T.C.A."/>
            <person name="Clavel T."/>
        </authorList>
    </citation>
    <scope>NUCLEOTIDE SEQUENCE [LARGE SCALE GENOMIC DNA]</scope>
    <source>
        <strain evidence="13 14">CA-Schmier-601-WT-1</strain>
    </source>
</reference>
<evidence type="ECO:0000256" key="10">
    <source>
        <dbReference type="SAM" id="MobiDB-lite"/>
    </source>
</evidence>
<dbReference type="InterPro" id="IPR017871">
    <property type="entry name" value="ABC_transporter-like_CS"/>
</dbReference>
<feature type="domain" description="ABC transporter" evidence="12">
    <location>
        <begin position="2"/>
        <end position="240"/>
    </location>
</feature>
<dbReference type="InterPro" id="IPR003593">
    <property type="entry name" value="AAA+_ATPase"/>
</dbReference>
<comment type="similarity">
    <text evidence="9">Belongs to the ABC transporter superfamily. Macrolide exporter (TC 3.A.1.122) family.</text>
</comment>
<dbReference type="AlphaFoldDB" id="A0A6N7XB44"/>
<dbReference type="PROSITE" id="PS00211">
    <property type="entry name" value="ABC_TRANSPORTER_1"/>
    <property type="match status" value="1"/>
</dbReference>
<evidence type="ECO:0000256" key="2">
    <source>
        <dbReference type="ARBA" id="ARBA00022448"/>
    </source>
</evidence>
<dbReference type="EMBL" id="VUNC01000004">
    <property type="protein sequence ID" value="MST72772.1"/>
    <property type="molecule type" value="Genomic_DNA"/>
</dbReference>
<dbReference type="GO" id="GO:0022857">
    <property type="term" value="F:transmembrane transporter activity"/>
    <property type="evidence" value="ECO:0007669"/>
    <property type="project" value="UniProtKB-ARBA"/>
</dbReference>
<dbReference type="RefSeq" id="WP_154435238.1">
    <property type="nucleotide sequence ID" value="NZ_VUNC01000004.1"/>
</dbReference>
<comment type="subcellular location">
    <subcellularLocation>
        <location evidence="1">Cell inner membrane</location>
        <topology evidence="1">Multi-pass membrane protein</topology>
    </subcellularLocation>
</comment>
<comment type="caution">
    <text evidence="13">The sequence shown here is derived from an EMBL/GenBank/DDBJ whole genome shotgun (WGS) entry which is preliminary data.</text>
</comment>
<dbReference type="FunFam" id="3.40.50.300:FF:000032">
    <property type="entry name" value="Export ABC transporter ATP-binding protein"/>
    <property type="match status" value="1"/>
</dbReference>
<dbReference type="GO" id="GO:0098796">
    <property type="term" value="C:membrane protein complex"/>
    <property type="evidence" value="ECO:0007669"/>
    <property type="project" value="UniProtKB-ARBA"/>
</dbReference>
<dbReference type="PANTHER" id="PTHR42798">
    <property type="entry name" value="LIPOPROTEIN-RELEASING SYSTEM ATP-BINDING PROTEIN LOLD"/>
    <property type="match status" value="1"/>
</dbReference>
<evidence type="ECO:0000256" key="8">
    <source>
        <dbReference type="ARBA" id="ARBA00023136"/>
    </source>
</evidence>
<dbReference type="InterPro" id="IPR003838">
    <property type="entry name" value="ABC3_permease_C"/>
</dbReference>
<gene>
    <name evidence="13" type="ORF">FYJ68_06595</name>
</gene>
<feature type="transmembrane region" description="Helical" evidence="11">
    <location>
        <begin position="1074"/>
        <end position="1098"/>
    </location>
</feature>
<evidence type="ECO:0000256" key="11">
    <source>
        <dbReference type="SAM" id="Phobius"/>
    </source>
</evidence>
<evidence type="ECO:0000256" key="7">
    <source>
        <dbReference type="ARBA" id="ARBA00022989"/>
    </source>
</evidence>
<organism evidence="13 14">
    <name type="scientific">Olsenella porci</name>
    <dbReference type="NCBI Taxonomy" id="2652279"/>
    <lineage>
        <taxon>Bacteria</taxon>
        <taxon>Bacillati</taxon>
        <taxon>Actinomycetota</taxon>
        <taxon>Coriobacteriia</taxon>
        <taxon>Coriobacteriales</taxon>
        <taxon>Atopobiaceae</taxon>
        <taxon>Olsenella</taxon>
    </lineage>
</organism>
<dbReference type="Pfam" id="PF00005">
    <property type="entry name" value="ABC_tran"/>
    <property type="match status" value="1"/>
</dbReference>
<dbReference type="PANTHER" id="PTHR42798:SF6">
    <property type="entry name" value="CELL DIVISION ATP-BINDING PROTEIN FTSE"/>
    <property type="match status" value="1"/>
</dbReference>
<dbReference type="InterPro" id="IPR003439">
    <property type="entry name" value="ABC_transporter-like_ATP-bd"/>
</dbReference>
<evidence type="ECO:0000256" key="9">
    <source>
        <dbReference type="ARBA" id="ARBA00038388"/>
    </source>
</evidence>
<keyword evidence="7 11" id="KW-1133">Transmembrane helix</keyword>
<keyword evidence="5" id="KW-0547">Nucleotide-binding</keyword>
<feature type="transmembrane region" description="Helical" evidence="11">
    <location>
        <begin position="318"/>
        <end position="337"/>
    </location>
</feature>
<dbReference type="Proteomes" id="UP000469325">
    <property type="component" value="Unassembled WGS sequence"/>
</dbReference>
<feature type="transmembrane region" description="Helical" evidence="11">
    <location>
        <begin position="1118"/>
        <end position="1140"/>
    </location>
</feature>
<dbReference type="PROSITE" id="PS50893">
    <property type="entry name" value="ABC_TRANSPORTER_2"/>
    <property type="match status" value="1"/>
</dbReference>
<name>A0A6N7XB44_9ACTN</name>
<sequence length="1157" mass="123779">MIELRDIRKTYTTGGTTTVALDDVNLRFRDSEFAAILGPSGSGKTTMLNVIGGLDHADSGDIVVGGVSTKDFGSKDWDTYRNHRIGFVFQSYNLIPHQTILKNVELALTLAGVGSGERRRRSVQALERVGLGEQVNKRPSQLSGGQMQRVAIARALVNDPDIVLADEPTGALDTVTGENVMQLLKEVSQDRLVVMVTHNPELAERYATRIVRFRDGHIESDSNPVSDQELEAEARGEGDATPAEEAATVAAAPVSLGAAPEDVVPDQTVVLPAAVSAGERDGARGSRRNPKAGRASMSFLTALSLSFSNLMAKRGRTFMTAFAGSIGIIGIAAILALSNGVNNYIEDTEQSALSSYPLTITKSSFDFTNLMTAMGSMGMGTSSSSTTSTASSGGDGTIGQTKIMSDMFAEVKNNDLGSFKSYVDSHKGEFAPYVNAIQYSYGVTPLVYETDTSSGAEQLNPSKMAQTLQSGIAGSALTGGSSSGSSFNELVGSQDLLDSQMSVVAGRWPKAYDEAVLVLSTDGTITDYTLYSLGFYNIDDMNKITEDALKGNKVTVPEVDSKFTIQDALGMTFKVVPASARYQKNAETGGWTDMSSDDAFMRSAVDKGLTLKVVGVVKPKDGESTTLMQEGIAYTSDLTSWLMQQAADSQIVQEQKANPDVDVFTGKTFEELQDSQGEQLDMGKLFTVDEDALKKAFSFDTSALEGSNMGSLDLSGVSLDVSGFDANGMKLDTSQLQSVFSTETMTKIMSGAPKFSLEDSGLADAITGITDEQRQDILDASEKLGSSFSAWLIANPDEVQKMTGENPDYQGVLNDYLATEEGKAVTDDLRQKLGGTADDVVNQAMSKYLTEQFAPYFSQQMQALMTQAAQVMATQLAQQMQTQVSAMTSKLGTQLSAAISGQLQSQMAQLQSSLQNGFKVDTTAFANAIHVNMTQQDLASLLNNYMNAQDLSYDSNMQTLGYAEEEQPDSIQVYPKDFDAKQKVLDAIGTYNSKMEKDGKSDATIQYSDIAGTLMSSISNIANMISTVLIAFVSISLVVSSIMIGIITYISVLERKKEIGILRAMGASRLNVASIFNAETIIEGLLSGVFAIAVVYVVEGPVNSWVYSWQGVPNVMSLPVTSALILIGISVGLTFIAGIIPALSASRRDPVEALRSE</sequence>
<keyword evidence="14" id="KW-1185">Reference proteome</keyword>
<dbReference type="SMART" id="SM00382">
    <property type="entry name" value="AAA"/>
    <property type="match status" value="1"/>
</dbReference>
<evidence type="ECO:0000256" key="1">
    <source>
        <dbReference type="ARBA" id="ARBA00004429"/>
    </source>
</evidence>
<protein>
    <submittedName>
        <fullName evidence="13">ABC transporter ATP-binding protein/permease</fullName>
    </submittedName>
</protein>
<keyword evidence="8 11" id="KW-0472">Membrane</keyword>
<evidence type="ECO:0000313" key="14">
    <source>
        <dbReference type="Proteomes" id="UP000469325"/>
    </source>
</evidence>
<feature type="transmembrane region" description="Helical" evidence="11">
    <location>
        <begin position="1024"/>
        <end position="1053"/>
    </location>
</feature>
<dbReference type="CDD" id="cd03255">
    <property type="entry name" value="ABC_MJ0796_LolCDE_FtsE"/>
    <property type="match status" value="1"/>
</dbReference>
<keyword evidence="2" id="KW-0813">Transport</keyword>
<keyword evidence="3" id="KW-1003">Cell membrane</keyword>
<evidence type="ECO:0000256" key="5">
    <source>
        <dbReference type="ARBA" id="ARBA00022741"/>
    </source>
</evidence>
<keyword evidence="4 11" id="KW-0812">Transmembrane</keyword>
<dbReference type="SUPFAM" id="SSF52540">
    <property type="entry name" value="P-loop containing nucleoside triphosphate hydrolases"/>
    <property type="match status" value="1"/>
</dbReference>